<proteinExistence type="predicted"/>
<protein>
    <recommendedName>
        <fullName evidence="4">Ig-like domain-containing protein</fullName>
    </recommendedName>
</protein>
<evidence type="ECO:0000256" key="1">
    <source>
        <dbReference type="SAM" id="SignalP"/>
    </source>
</evidence>
<comment type="caution">
    <text evidence="2">The sequence shown here is derived from an EMBL/GenBank/DDBJ whole genome shotgun (WGS) entry which is preliminary data.</text>
</comment>
<reference evidence="3" key="1">
    <citation type="journal article" date="2023" name="Mol. Phylogenet. Evol.">
        <title>Genome-scale phylogeny and comparative genomics of the fungal order Sordariales.</title>
        <authorList>
            <person name="Hensen N."/>
            <person name="Bonometti L."/>
            <person name="Westerberg I."/>
            <person name="Brannstrom I.O."/>
            <person name="Guillou S."/>
            <person name="Cros-Aarteil S."/>
            <person name="Calhoun S."/>
            <person name="Haridas S."/>
            <person name="Kuo A."/>
            <person name="Mondo S."/>
            <person name="Pangilinan J."/>
            <person name="Riley R."/>
            <person name="LaButti K."/>
            <person name="Andreopoulos B."/>
            <person name="Lipzen A."/>
            <person name="Chen C."/>
            <person name="Yan M."/>
            <person name="Daum C."/>
            <person name="Ng V."/>
            <person name="Clum A."/>
            <person name="Steindorff A."/>
            <person name="Ohm R.A."/>
            <person name="Martin F."/>
            <person name="Silar P."/>
            <person name="Natvig D.O."/>
            <person name="Lalanne C."/>
            <person name="Gautier V."/>
            <person name="Ament-Velasquez S.L."/>
            <person name="Kruys A."/>
            <person name="Hutchinson M.I."/>
            <person name="Powell A.J."/>
            <person name="Barry K."/>
            <person name="Miller A.N."/>
            <person name="Grigoriev I.V."/>
            <person name="Debuchy R."/>
            <person name="Gladieux P."/>
            <person name="Hiltunen Thoren M."/>
            <person name="Johannesson H."/>
        </authorList>
    </citation>
    <scope>NUCLEOTIDE SEQUENCE [LARGE SCALE GENOMIC DNA]</scope>
    <source>
        <strain evidence="3">CBS 284.82</strain>
    </source>
</reference>
<dbReference type="AlphaFoldDB" id="A0AAN6P8B4"/>
<feature type="signal peptide" evidence="1">
    <location>
        <begin position="1"/>
        <end position="21"/>
    </location>
</feature>
<evidence type="ECO:0000313" key="2">
    <source>
        <dbReference type="EMBL" id="KAK4032213.1"/>
    </source>
</evidence>
<evidence type="ECO:0000313" key="3">
    <source>
        <dbReference type="Proteomes" id="UP001303115"/>
    </source>
</evidence>
<gene>
    <name evidence="2" type="ORF">C8A01DRAFT_20681</name>
</gene>
<accession>A0AAN6P8B4</accession>
<name>A0AAN6P8B4_9PEZI</name>
<feature type="chain" id="PRO_5042947231" description="Ig-like domain-containing protein" evidence="1">
    <location>
        <begin position="22"/>
        <end position="554"/>
    </location>
</feature>
<organism evidence="2 3">
    <name type="scientific">Parachaetomium inaequale</name>
    <dbReference type="NCBI Taxonomy" id="2588326"/>
    <lineage>
        <taxon>Eukaryota</taxon>
        <taxon>Fungi</taxon>
        <taxon>Dikarya</taxon>
        <taxon>Ascomycota</taxon>
        <taxon>Pezizomycotina</taxon>
        <taxon>Sordariomycetes</taxon>
        <taxon>Sordariomycetidae</taxon>
        <taxon>Sordariales</taxon>
        <taxon>Chaetomiaceae</taxon>
        <taxon>Parachaetomium</taxon>
    </lineage>
</organism>
<evidence type="ECO:0008006" key="4">
    <source>
        <dbReference type="Google" id="ProtNLM"/>
    </source>
</evidence>
<sequence length="554" mass="60444">MVYFIQFVLCGVALFAAACSAASIQNRQDLPDPDPNTSTPQQCIETSLTNPTWGIYNPSLVAVNSSSGGTQGDIRFLTINSATGVSASCTAKDIDLYPKGAAALDVWHNCSIPDLFFQFDLETLDMRLRGSWRCDNLSSLVFMANGTWEAPLIQGCLDESNTPRGQETLCIMGNSQVSAGLSSPVAIHPQLPLRPYTPRERAQRCVDRSYDPEWQVNSLRYQHHFAQKDNKTFAQKDNKTSMSYDLSLDVTNISDGRNMECTVTVDLLQNTYTNGTTPWVRCSDGSITNSSNTSTSVDVTLDTDYRILGIRQAWECSDGVAGVERGQFTGIAYTNISLECGTPLNLAVYDSQGSVVGATSDYNCSLSTAPVTFTGYVDAAPPMPHTYYTRSCTINSISNTTTMALRAYQIESALQSDNNKTSVVGAFTLHNPGPGDTYKLRRMPVIDDGGWHECTAGPEALPWQLVGCKYMLDRHNHRLGLQVQWFCDDRDPSNAILFNATVEEQLPAEVCGTAGGRESCGLPVDAAELAMSISSLSWTTSGQPMNRGPTMPWI</sequence>
<dbReference type="Proteomes" id="UP001303115">
    <property type="component" value="Unassembled WGS sequence"/>
</dbReference>
<keyword evidence="3" id="KW-1185">Reference proteome</keyword>
<keyword evidence="1" id="KW-0732">Signal</keyword>
<dbReference type="EMBL" id="MU854634">
    <property type="protein sequence ID" value="KAK4032213.1"/>
    <property type="molecule type" value="Genomic_DNA"/>
</dbReference>